<sequence length="168" mass="17195">MRASLGDRIVTAAGVVGGAVRDGVVVECPHGDGSPPYRVRWSDTGEETLLFPGPDSLVQEQGAGAGQDQEAEPRPARSVTWQVQVALVESAGSTTAEAVLVAGPPEHADVGALRAVGHARKDPGDEEVPVIGDEVAAGRALRRLADSLLGQAESDIAAATGQQGHVHT</sequence>
<dbReference type="InterPro" id="IPR015057">
    <property type="entry name" value="Rv2632c-like"/>
</dbReference>
<gene>
    <name evidence="3" type="ORF">BCL65_104263</name>
</gene>
<dbReference type="InterPro" id="IPR038070">
    <property type="entry name" value="Rv2632c-like_sf"/>
</dbReference>
<proteinExistence type="predicted"/>
<keyword evidence="4" id="KW-1185">Reference proteome</keyword>
<dbReference type="SUPFAM" id="SSF143212">
    <property type="entry name" value="Rv2632c-like"/>
    <property type="match status" value="1"/>
</dbReference>
<feature type="compositionally biased region" description="Low complexity" evidence="1">
    <location>
        <begin position="59"/>
        <end position="68"/>
    </location>
</feature>
<dbReference type="SUPFAM" id="SSF50118">
    <property type="entry name" value="Cell growth inhibitor/plasmid maintenance toxic component"/>
    <property type="match status" value="1"/>
</dbReference>
<evidence type="ECO:0000313" key="4">
    <source>
        <dbReference type="Proteomes" id="UP000239895"/>
    </source>
</evidence>
<feature type="domain" description="DUF1918" evidence="2">
    <location>
        <begin position="1"/>
        <end position="58"/>
    </location>
</feature>
<dbReference type="Pfam" id="PF08940">
    <property type="entry name" value="DUF1918"/>
    <property type="match status" value="1"/>
</dbReference>
<evidence type="ECO:0000313" key="3">
    <source>
        <dbReference type="EMBL" id="PRZ07820.1"/>
    </source>
</evidence>
<dbReference type="InterPro" id="IPR015035">
    <property type="entry name" value="DUF1918"/>
</dbReference>
<organism evidence="3 4">
    <name type="scientific">Isoptericola halotolerans</name>
    <dbReference type="NCBI Taxonomy" id="300560"/>
    <lineage>
        <taxon>Bacteria</taxon>
        <taxon>Bacillati</taxon>
        <taxon>Actinomycetota</taxon>
        <taxon>Actinomycetes</taxon>
        <taxon>Micrococcales</taxon>
        <taxon>Promicromonosporaceae</taxon>
        <taxon>Isoptericola</taxon>
    </lineage>
</organism>
<protein>
    <submittedName>
        <fullName evidence="3">Uncharacterized protein DUF1918</fullName>
    </submittedName>
</protein>
<dbReference type="Proteomes" id="UP000239895">
    <property type="component" value="Unassembled WGS sequence"/>
</dbReference>
<reference evidence="3 4" key="1">
    <citation type="submission" date="2018-03" db="EMBL/GenBank/DDBJ databases">
        <title>Comparative analysis of microorganisms from saline springs in Andes Mountain Range, Colombia.</title>
        <authorList>
            <person name="Rubin E."/>
        </authorList>
    </citation>
    <scope>NUCLEOTIDE SEQUENCE [LARGE SCALE GENOMIC DNA]</scope>
    <source>
        <strain evidence="3 4">CG 23</strain>
    </source>
</reference>
<name>A0ABX5EF90_9MICO</name>
<dbReference type="RefSeq" id="WP_106266980.1">
    <property type="nucleotide sequence ID" value="NZ_PVTX01000004.1"/>
</dbReference>
<comment type="caution">
    <text evidence="3">The sequence shown here is derived from an EMBL/GenBank/DDBJ whole genome shotgun (WGS) entry which is preliminary data.</text>
</comment>
<accession>A0ABX5EF90</accession>
<dbReference type="Gene3D" id="2.30.30.440">
    <property type="entry name" value="Domain of unknown function DUF1918"/>
    <property type="match status" value="1"/>
</dbReference>
<feature type="region of interest" description="Disordered" evidence="1">
    <location>
        <begin position="53"/>
        <end position="77"/>
    </location>
</feature>
<dbReference type="Pfam" id="PF08962">
    <property type="entry name" value="Rv2632c-like"/>
    <property type="match status" value="1"/>
</dbReference>
<evidence type="ECO:0000259" key="2">
    <source>
        <dbReference type="Pfam" id="PF08940"/>
    </source>
</evidence>
<dbReference type="Gene3D" id="3.30.160.240">
    <property type="entry name" value="Rv1738"/>
    <property type="match status" value="1"/>
</dbReference>
<evidence type="ECO:0000256" key="1">
    <source>
        <dbReference type="SAM" id="MobiDB-lite"/>
    </source>
</evidence>
<dbReference type="EMBL" id="PVTX01000004">
    <property type="protein sequence ID" value="PRZ07820.1"/>
    <property type="molecule type" value="Genomic_DNA"/>
</dbReference>